<feature type="region of interest" description="Disordered" evidence="4">
    <location>
        <begin position="57"/>
        <end position="104"/>
    </location>
</feature>
<keyword evidence="3" id="KW-0687">Ribonucleoprotein</keyword>
<keyword evidence="2 6" id="KW-0689">Ribosomal protein</keyword>
<dbReference type="InterPro" id="IPR029004">
    <property type="entry name" value="Ribosomal_eL28/Mak16"/>
</dbReference>
<comment type="similarity">
    <text evidence="1">Belongs to the eukaryotic ribosomal protein eL28 family.</text>
</comment>
<dbReference type="GO" id="GO:0005840">
    <property type="term" value="C:ribosome"/>
    <property type="evidence" value="ECO:0007669"/>
    <property type="project" value="UniProtKB-KW"/>
</dbReference>
<dbReference type="PANTHER" id="PTHR10544">
    <property type="entry name" value="60S RIBOSOMAL PROTEIN L28"/>
    <property type="match status" value="1"/>
</dbReference>
<dbReference type="GO" id="GO:1990904">
    <property type="term" value="C:ribonucleoprotein complex"/>
    <property type="evidence" value="ECO:0007669"/>
    <property type="project" value="UniProtKB-KW"/>
</dbReference>
<evidence type="ECO:0000256" key="3">
    <source>
        <dbReference type="ARBA" id="ARBA00023274"/>
    </source>
</evidence>
<dbReference type="Gene3D" id="3.30.390.110">
    <property type="match status" value="1"/>
</dbReference>
<feature type="compositionally biased region" description="Polar residues" evidence="4">
    <location>
        <begin position="57"/>
        <end position="69"/>
    </location>
</feature>
<dbReference type="InParanoid" id="A0A0H2SSK9"/>
<sequence length="144" mass="15779">MSADLQWLLVRNSNAFMVKRVREGPIFSKEPGNPMNIHSYKYSGLVNTKTIDVQESPSGIQVTTKTTKASPHAVKGSKRTSSIRNNSGSRRSFGIASSHAKRGYRSDLRKAVIARVSALQEARSVKKPQPEKKVRGKKAKAASA</sequence>
<evidence type="ECO:0000256" key="1">
    <source>
        <dbReference type="ARBA" id="ARBA00007926"/>
    </source>
</evidence>
<dbReference type="InterPro" id="IPR002672">
    <property type="entry name" value="Ribosomal_eL28"/>
</dbReference>
<dbReference type="EMBL" id="KQ085883">
    <property type="protein sequence ID" value="KLO20101.1"/>
    <property type="molecule type" value="Genomic_DNA"/>
</dbReference>
<dbReference type="OrthoDB" id="338850at2759"/>
<proteinExistence type="inferred from homology"/>
<accession>A0A0H2SSK9</accession>
<evidence type="ECO:0000256" key="2">
    <source>
        <dbReference type="ARBA" id="ARBA00022980"/>
    </source>
</evidence>
<evidence type="ECO:0000256" key="4">
    <source>
        <dbReference type="SAM" id="MobiDB-lite"/>
    </source>
</evidence>
<dbReference type="Pfam" id="PF01778">
    <property type="entry name" value="Ribosomal_L28e"/>
    <property type="match status" value="1"/>
</dbReference>
<dbReference type="STRING" id="27342.A0A0H2SSK9"/>
<dbReference type="GO" id="GO:0006412">
    <property type="term" value="P:translation"/>
    <property type="evidence" value="ECO:0007669"/>
    <property type="project" value="InterPro"/>
</dbReference>
<feature type="domain" description="Ribosomal eL28/Mak16" evidence="5">
    <location>
        <begin position="5"/>
        <end position="121"/>
    </location>
</feature>
<name>A0A0H2SSK9_9AGAM</name>
<gene>
    <name evidence="6" type="ORF">SCHPADRAFT_934711</name>
</gene>
<keyword evidence="7" id="KW-1185">Reference proteome</keyword>
<dbReference type="AlphaFoldDB" id="A0A0H2SSK9"/>
<evidence type="ECO:0000259" key="5">
    <source>
        <dbReference type="Pfam" id="PF01778"/>
    </source>
</evidence>
<dbReference type="FunCoup" id="A0A0H2SSK9">
    <property type="interactions" value="426"/>
</dbReference>
<evidence type="ECO:0000313" key="6">
    <source>
        <dbReference type="EMBL" id="KLO20101.1"/>
    </source>
</evidence>
<dbReference type="GO" id="GO:0003735">
    <property type="term" value="F:structural constituent of ribosome"/>
    <property type="evidence" value="ECO:0007669"/>
    <property type="project" value="InterPro"/>
</dbReference>
<feature type="compositionally biased region" description="Basic residues" evidence="4">
    <location>
        <begin position="134"/>
        <end position="144"/>
    </location>
</feature>
<feature type="compositionally biased region" description="Low complexity" evidence="4">
    <location>
        <begin position="82"/>
        <end position="95"/>
    </location>
</feature>
<feature type="region of interest" description="Disordered" evidence="4">
    <location>
        <begin position="119"/>
        <end position="144"/>
    </location>
</feature>
<organism evidence="6 7">
    <name type="scientific">Schizopora paradoxa</name>
    <dbReference type="NCBI Taxonomy" id="27342"/>
    <lineage>
        <taxon>Eukaryota</taxon>
        <taxon>Fungi</taxon>
        <taxon>Dikarya</taxon>
        <taxon>Basidiomycota</taxon>
        <taxon>Agaricomycotina</taxon>
        <taxon>Agaricomycetes</taxon>
        <taxon>Hymenochaetales</taxon>
        <taxon>Schizoporaceae</taxon>
        <taxon>Schizopora</taxon>
    </lineage>
</organism>
<reference evidence="6 7" key="1">
    <citation type="submission" date="2015-04" db="EMBL/GenBank/DDBJ databases">
        <title>Complete genome sequence of Schizopora paradoxa KUC8140, a cosmopolitan wood degrader in East Asia.</title>
        <authorList>
            <consortium name="DOE Joint Genome Institute"/>
            <person name="Min B."/>
            <person name="Park H."/>
            <person name="Jang Y."/>
            <person name="Kim J.-J."/>
            <person name="Kim K.H."/>
            <person name="Pangilinan J."/>
            <person name="Lipzen A."/>
            <person name="Riley R."/>
            <person name="Grigoriev I.V."/>
            <person name="Spatafora J.W."/>
            <person name="Choi I.-G."/>
        </authorList>
    </citation>
    <scope>NUCLEOTIDE SEQUENCE [LARGE SCALE GENOMIC DNA]</scope>
    <source>
        <strain evidence="6 7">KUC8140</strain>
    </source>
</reference>
<protein>
    <submittedName>
        <fullName evidence="6">Ribosomal protein L28e</fullName>
    </submittedName>
</protein>
<dbReference type="Proteomes" id="UP000053477">
    <property type="component" value="Unassembled WGS sequence"/>
</dbReference>
<evidence type="ECO:0000313" key="7">
    <source>
        <dbReference type="Proteomes" id="UP000053477"/>
    </source>
</evidence>